<evidence type="ECO:0000256" key="4">
    <source>
        <dbReference type="ARBA" id="ARBA00022840"/>
    </source>
</evidence>
<keyword evidence="2" id="KW-0813">Transport</keyword>
<accession>A0ABX0F6N0</accession>
<name>A0ABX0F6N0_9BACL</name>
<organism evidence="6 7">
    <name type="scientific">Saccharibacillus alkalitolerans</name>
    <dbReference type="NCBI Taxonomy" id="2705290"/>
    <lineage>
        <taxon>Bacteria</taxon>
        <taxon>Bacillati</taxon>
        <taxon>Bacillota</taxon>
        <taxon>Bacilli</taxon>
        <taxon>Bacillales</taxon>
        <taxon>Paenibacillaceae</taxon>
        <taxon>Saccharibacillus</taxon>
    </lineage>
</organism>
<dbReference type="PANTHER" id="PTHR43158:SF2">
    <property type="entry name" value="SKFA PEPTIDE EXPORT ATP-BINDING PROTEIN SKFE"/>
    <property type="match status" value="1"/>
</dbReference>
<keyword evidence="3" id="KW-0547">Nucleotide-binding</keyword>
<comment type="subcellular location">
    <subcellularLocation>
        <location evidence="1">Cell membrane</location>
        <topology evidence="1">Peripheral membrane protein</topology>
    </subcellularLocation>
</comment>
<evidence type="ECO:0000313" key="7">
    <source>
        <dbReference type="Proteomes" id="UP000800303"/>
    </source>
</evidence>
<sequence>MTAVIELKGVSWRRGDNEILRNIDWRVESGQHWAVLGLNGSGKTSILNMINGYMWPTTGEISVLGHKFGTVDLRELRKSIGWVSSSLQEKIRPNEQALEIVISGRHASIGLYAGIEEDDRVRAEELMRDLGCAHLIGRAYQTCSQGEKQKLLIARALMASPKLLILDEASNGLDFISREALLQSINGLASRADAPTLLLVTHHIEEISPLFSHSLLIRRGRVFAQGRSEEILSSERLSDFFELPVDVEWRGGRAWLSAKSSEV</sequence>
<dbReference type="GO" id="GO:0005524">
    <property type="term" value="F:ATP binding"/>
    <property type="evidence" value="ECO:0007669"/>
    <property type="project" value="UniProtKB-KW"/>
</dbReference>
<keyword evidence="4 6" id="KW-0067">ATP-binding</keyword>
<dbReference type="PROSITE" id="PS50893">
    <property type="entry name" value="ABC_TRANSPORTER_2"/>
    <property type="match status" value="1"/>
</dbReference>
<feature type="domain" description="ABC transporter" evidence="5">
    <location>
        <begin position="5"/>
        <end position="244"/>
    </location>
</feature>
<dbReference type="RefSeq" id="WP_166274068.1">
    <property type="nucleotide sequence ID" value="NZ_JAAFGS010000003.1"/>
</dbReference>
<dbReference type="CDD" id="cd03225">
    <property type="entry name" value="ABC_cobalt_CbiO_domain1"/>
    <property type="match status" value="1"/>
</dbReference>
<dbReference type="Proteomes" id="UP000800303">
    <property type="component" value="Unassembled WGS sequence"/>
</dbReference>
<dbReference type="InterPro" id="IPR015856">
    <property type="entry name" value="ABC_transpr_CbiO/EcfA_su"/>
</dbReference>
<dbReference type="SUPFAM" id="SSF52540">
    <property type="entry name" value="P-loop containing nucleoside triphosphate hydrolases"/>
    <property type="match status" value="1"/>
</dbReference>
<dbReference type="Pfam" id="PF00005">
    <property type="entry name" value="ABC_tran"/>
    <property type="match status" value="1"/>
</dbReference>
<evidence type="ECO:0000256" key="3">
    <source>
        <dbReference type="ARBA" id="ARBA00022741"/>
    </source>
</evidence>
<gene>
    <name evidence="6" type="ORF">GYN08_09965</name>
</gene>
<dbReference type="EMBL" id="JAAFGS010000003">
    <property type="protein sequence ID" value="NGZ75649.1"/>
    <property type="molecule type" value="Genomic_DNA"/>
</dbReference>
<evidence type="ECO:0000313" key="6">
    <source>
        <dbReference type="EMBL" id="NGZ75649.1"/>
    </source>
</evidence>
<dbReference type="PROSITE" id="PS00211">
    <property type="entry name" value="ABC_TRANSPORTER_1"/>
    <property type="match status" value="1"/>
</dbReference>
<dbReference type="SMART" id="SM00382">
    <property type="entry name" value="AAA"/>
    <property type="match status" value="1"/>
</dbReference>
<protein>
    <submittedName>
        <fullName evidence="6">ABC transporter ATP-binding protein</fullName>
    </submittedName>
</protein>
<proteinExistence type="predicted"/>
<dbReference type="PANTHER" id="PTHR43158">
    <property type="entry name" value="SKFA PEPTIDE EXPORT ATP-BINDING PROTEIN SKFE"/>
    <property type="match status" value="1"/>
</dbReference>
<evidence type="ECO:0000259" key="5">
    <source>
        <dbReference type="PROSITE" id="PS50893"/>
    </source>
</evidence>
<evidence type="ECO:0000256" key="1">
    <source>
        <dbReference type="ARBA" id="ARBA00004202"/>
    </source>
</evidence>
<dbReference type="InterPro" id="IPR017871">
    <property type="entry name" value="ABC_transporter-like_CS"/>
</dbReference>
<dbReference type="InterPro" id="IPR027417">
    <property type="entry name" value="P-loop_NTPase"/>
</dbReference>
<dbReference type="Gene3D" id="3.40.50.300">
    <property type="entry name" value="P-loop containing nucleotide triphosphate hydrolases"/>
    <property type="match status" value="1"/>
</dbReference>
<reference evidence="6 7" key="1">
    <citation type="submission" date="2020-01" db="EMBL/GenBank/DDBJ databases">
        <title>Polyphasic characterisation and genomic insights into a novel alkali tolerant bacterium VR-M41.</title>
        <authorList>
            <person name="Vemuluri V.R."/>
        </authorList>
    </citation>
    <scope>NUCLEOTIDE SEQUENCE [LARGE SCALE GENOMIC DNA]</scope>
    <source>
        <strain evidence="6 7">VR-M41</strain>
    </source>
</reference>
<comment type="caution">
    <text evidence="6">The sequence shown here is derived from an EMBL/GenBank/DDBJ whole genome shotgun (WGS) entry which is preliminary data.</text>
</comment>
<dbReference type="InterPro" id="IPR003439">
    <property type="entry name" value="ABC_transporter-like_ATP-bd"/>
</dbReference>
<dbReference type="InterPro" id="IPR003593">
    <property type="entry name" value="AAA+_ATPase"/>
</dbReference>
<evidence type="ECO:0000256" key="2">
    <source>
        <dbReference type="ARBA" id="ARBA00022448"/>
    </source>
</evidence>
<keyword evidence="7" id="KW-1185">Reference proteome</keyword>